<dbReference type="Gene3D" id="3.40.50.300">
    <property type="entry name" value="P-loop containing nucleotide triphosphate hydrolases"/>
    <property type="match status" value="1"/>
</dbReference>
<dbReference type="GO" id="GO:0016887">
    <property type="term" value="F:ATP hydrolysis activity"/>
    <property type="evidence" value="ECO:0007669"/>
    <property type="project" value="InterPro"/>
</dbReference>
<dbReference type="Pfam" id="PF00004">
    <property type="entry name" value="AAA"/>
    <property type="match status" value="1"/>
</dbReference>
<evidence type="ECO:0000313" key="2">
    <source>
        <dbReference type="EMBL" id="QQV92052.1"/>
    </source>
</evidence>
<gene>
    <name evidence="2" type="ORF">vBKpMFBKp24_225</name>
</gene>
<evidence type="ECO:0000259" key="1">
    <source>
        <dbReference type="Pfam" id="PF00004"/>
    </source>
</evidence>
<name>A0A7U0J722_9CAUD</name>
<protein>
    <submittedName>
        <fullName evidence="2">AAA family ATPase</fullName>
    </submittedName>
</protein>
<organism evidence="2 3">
    <name type="scientific">Klebsiella phage vB_KpM_FBKp24</name>
    <dbReference type="NCBI Taxonomy" id="2801834"/>
    <lineage>
        <taxon>Viruses</taxon>
        <taxon>Duplodnaviria</taxon>
        <taxon>Heunggongvirae</taxon>
        <taxon>Uroviricota</taxon>
        <taxon>Caudoviricetes</taxon>
        <taxon>Chimalliviridae</taxon>
        <taxon>Maaswegvirus</taxon>
        <taxon>Maaswegvirus Kp24</taxon>
    </lineage>
</organism>
<keyword evidence="3" id="KW-1185">Reference proteome</keyword>
<evidence type="ECO:0000313" key="3">
    <source>
        <dbReference type="Proteomes" id="UP000596381"/>
    </source>
</evidence>
<dbReference type="EMBL" id="MW394391">
    <property type="protein sequence ID" value="QQV92052.1"/>
    <property type="molecule type" value="Genomic_DNA"/>
</dbReference>
<dbReference type="GO" id="GO:0005524">
    <property type="term" value="F:ATP binding"/>
    <property type="evidence" value="ECO:0007669"/>
    <property type="project" value="InterPro"/>
</dbReference>
<dbReference type="InterPro" id="IPR003959">
    <property type="entry name" value="ATPase_AAA_core"/>
</dbReference>
<reference evidence="2 3" key="1">
    <citation type="submission" date="2020-12" db="EMBL/GenBank/DDBJ databases">
        <title>Genomic characterization of four novel bacteriophages infecting Klebsiella pneumoniae.</title>
        <authorList>
            <person name="Estrada Bonilla B."/>
            <person name="Costa A.R."/>
            <person name="van Rossum T."/>
            <person name="Hagedoorn S."/>
            <person name="Wallinga H."/>
            <person name="Xiao M."/>
            <person name="Song W."/>
            <person name="Haas P.-J."/>
            <person name="Nobrega F.L."/>
            <person name="Brouns S.J.J."/>
        </authorList>
    </citation>
    <scope>NUCLEOTIDE SEQUENCE [LARGE SCALE GENOMIC DNA]</scope>
</reference>
<proteinExistence type="predicted"/>
<dbReference type="Proteomes" id="UP000596381">
    <property type="component" value="Segment"/>
</dbReference>
<dbReference type="SUPFAM" id="SSF52540">
    <property type="entry name" value="P-loop containing nucleoside triphosphate hydrolases"/>
    <property type="match status" value="1"/>
</dbReference>
<feature type="domain" description="ATPase AAA-type core" evidence="1">
    <location>
        <begin position="212"/>
        <end position="368"/>
    </location>
</feature>
<dbReference type="InterPro" id="IPR027417">
    <property type="entry name" value="P-loop_NTPase"/>
</dbReference>
<accession>A0A7U0J722</accession>
<sequence>MSYSNAVANLTRSHKLLNDVFDSFAEAYDAFAALVGNDNDELSPKNMVRHFLAANQLPIFGLDSSDYINASIHYFSETQWVSVFLEKHGFFQYDDDQFIALDRYNRPVGFLRVLGGEKTLLQFSGILSKDLYDALWAAVRENIKLDTTEPPKDDSRYYYETVIEKNMFGEGLGLKKKEIQHSGHTHNAFYPYLDGGIVNLIEDFIASDETVLILMGEPGTGKSTAISSAATALNLMPIYVKKKEVIEYKDFISSIFNFSDNYMEKAQVINGAGRDVLFKERKIFDQMATQPNLPTVEIGVKRKEPAFPVIIVEDGDLLIAPRSHGNEMMAELLNETDGVGSAITRKMIITTNLTDKTQIEPALMRDGRHYMGEPLHFRLLTPMEAIEARAAAGLPAFEVTPSENISLAKALRKPRKKIYLKEGEIVVQERRKLN</sequence>